<dbReference type="Proteomes" id="UP000091857">
    <property type="component" value="Chromosome 15"/>
</dbReference>
<comment type="caution">
    <text evidence="1">The sequence shown here is derived from an EMBL/GenBank/DDBJ whole genome shotgun (WGS) entry which is preliminary data.</text>
</comment>
<reference evidence="2" key="1">
    <citation type="journal article" date="2016" name="Nat. Biotechnol.">
        <title>Sequencing wild and cultivated cassava and related species reveals extensive interspecific hybridization and genetic diversity.</title>
        <authorList>
            <person name="Bredeson J.V."/>
            <person name="Lyons J.B."/>
            <person name="Prochnik S.E."/>
            <person name="Wu G.A."/>
            <person name="Ha C.M."/>
            <person name="Edsinger-Gonzales E."/>
            <person name="Grimwood J."/>
            <person name="Schmutz J."/>
            <person name="Rabbi I.Y."/>
            <person name="Egesi C."/>
            <person name="Nauluvula P."/>
            <person name="Lebot V."/>
            <person name="Ndunguru J."/>
            <person name="Mkamilo G."/>
            <person name="Bart R.S."/>
            <person name="Setter T.L."/>
            <person name="Gleadow R.M."/>
            <person name="Kulakow P."/>
            <person name="Ferguson M.E."/>
            <person name="Rounsley S."/>
            <person name="Rokhsar D.S."/>
        </authorList>
    </citation>
    <scope>NUCLEOTIDE SEQUENCE [LARGE SCALE GENOMIC DNA]</scope>
    <source>
        <strain evidence="2">cv. AM560-2</strain>
    </source>
</reference>
<evidence type="ECO:0000313" key="2">
    <source>
        <dbReference type="Proteomes" id="UP000091857"/>
    </source>
</evidence>
<gene>
    <name evidence="1" type="ORF">MANES_15G150301v8</name>
</gene>
<sequence>RVNYSKSKILFLLNVTTQLQQLICDVAVISITTDLRKYLGVQIVHGCTHKHMFAPLFQRLDAALLSWKTFMLSPSGRVTLAKSILNALPNHIMQSFYLPRTVSDLLDKKNCDFIWGDQTGKWRVHAVNWDIITLPIDRRGLGIRSCWEMNIAFLAKLDWHLLHDDNSLRSFILQGKYRVTFWSIDAFSPNNNSSIIWRSLIHSAPLL</sequence>
<dbReference type="EMBL" id="CM004401">
    <property type="protein sequence ID" value="KAG8637661.1"/>
    <property type="molecule type" value="Genomic_DNA"/>
</dbReference>
<keyword evidence="2" id="KW-1185">Reference proteome</keyword>
<name>A0ACB7GG02_MANES</name>
<accession>A0ACB7GG02</accession>
<feature type="non-terminal residue" evidence="1">
    <location>
        <position position="1"/>
    </location>
</feature>
<protein>
    <submittedName>
        <fullName evidence="1">Uncharacterized protein</fullName>
    </submittedName>
</protein>
<evidence type="ECO:0000313" key="1">
    <source>
        <dbReference type="EMBL" id="KAG8637661.1"/>
    </source>
</evidence>
<proteinExistence type="predicted"/>
<organism evidence="1 2">
    <name type="scientific">Manihot esculenta</name>
    <name type="common">Cassava</name>
    <name type="synonym">Jatropha manihot</name>
    <dbReference type="NCBI Taxonomy" id="3983"/>
    <lineage>
        <taxon>Eukaryota</taxon>
        <taxon>Viridiplantae</taxon>
        <taxon>Streptophyta</taxon>
        <taxon>Embryophyta</taxon>
        <taxon>Tracheophyta</taxon>
        <taxon>Spermatophyta</taxon>
        <taxon>Magnoliopsida</taxon>
        <taxon>eudicotyledons</taxon>
        <taxon>Gunneridae</taxon>
        <taxon>Pentapetalae</taxon>
        <taxon>rosids</taxon>
        <taxon>fabids</taxon>
        <taxon>Malpighiales</taxon>
        <taxon>Euphorbiaceae</taxon>
        <taxon>Crotonoideae</taxon>
        <taxon>Manihoteae</taxon>
        <taxon>Manihot</taxon>
    </lineage>
</organism>